<dbReference type="InterPro" id="IPR016181">
    <property type="entry name" value="Acyl_CoA_acyltransferase"/>
</dbReference>
<dbReference type="PANTHER" id="PTHR43792">
    <property type="entry name" value="GNAT FAMILY, PUTATIVE (AFU_ORTHOLOGUE AFUA_3G00765)-RELATED-RELATED"/>
    <property type="match status" value="1"/>
</dbReference>
<keyword evidence="3" id="KW-1185">Reference proteome</keyword>
<dbReference type="EMBL" id="FOSB01000007">
    <property type="protein sequence ID" value="SFK11273.1"/>
    <property type="molecule type" value="Genomic_DNA"/>
</dbReference>
<reference evidence="3" key="1">
    <citation type="submission" date="2016-10" db="EMBL/GenBank/DDBJ databases">
        <authorList>
            <person name="Varghese N."/>
            <person name="Submissions S."/>
        </authorList>
    </citation>
    <scope>NUCLEOTIDE SEQUENCE [LARGE SCALE GENOMIC DNA]</scope>
    <source>
        <strain evidence="3">CGMCC 1.3704</strain>
    </source>
</reference>
<dbReference type="Gene3D" id="3.40.630.30">
    <property type="match status" value="1"/>
</dbReference>
<gene>
    <name evidence="2" type="ORF">SAMN04487936_107156</name>
</gene>
<dbReference type="PROSITE" id="PS51186">
    <property type="entry name" value="GNAT"/>
    <property type="match status" value="1"/>
</dbReference>
<feature type="domain" description="N-acetyltransferase" evidence="1">
    <location>
        <begin position="8"/>
        <end position="165"/>
    </location>
</feature>
<dbReference type="AlphaFoldDB" id="A0A1I3WVH0"/>
<dbReference type="RefSeq" id="WP_075037074.1">
    <property type="nucleotide sequence ID" value="NZ_FOSB01000007.1"/>
</dbReference>
<evidence type="ECO:0000259" key="1">
    <source>
        <dbReference type="PROSITE" id="PS51186"/>
    </source>
</evidence>
<dbReference type="Pfam" id="PF13302">
    <property type="entry name" value="Acetyltransf_3"/>
    <property type="match status" value="1"/>
</dbReference>
<evidence type="ECO:0000313" key="3">
    <source>
        <dbReference type="Proteomes" id="UP000183557"/>
    </source>
</evidence>
<dbReference type="SUPFAM" id="SSF55729">
    <property type="entry name" value="Acyl-CoA N-acyltransferases (Nat)"/>
    <property type="match status" value="1"/>
</dbReference>
<protein>
    <recommendedName>
        <fullName evidence="1">N-acetyltransferase domain-containing protein</fullName>
    </recommendedName>
</protein>
<proteinExistence type="predicted"/>
<dbReference type="GO" id="GO:0016747">
    <property type="term" value="F:acyltransferase activity, transferring groups other than amino-acyl groups"/>
    <property type="evidence" value="ECO:0007669"/>
    <property type="project" value="InterPro"/>
</dbReference>
<dbReference type="InterPro" id="IPR051531">
    <property type="entry name" value="N-acetyltransferase"/>
</dbReference>
<sequence length="173" mass="19748">MELHTNRLVLKPYTKDLAERVVELAGDEDVAATTFVPHPYTLEIAEQWIAAHQAWIDNKNAFPMSMILKETEELIGTMTLRVDSKNNKGELAYWVGKQYWNKGFASEAAKRIVEFGLEELNLHRIWSAAISTNPASTKVMEKAGLTYEGTLKQDIYHWGEYKDIDVYGLVKQV</sequence>
<dbReference type="Proteomes" id="UP000183557">
    <property type="component" value="Unassembled WGS sequence"/>
</dbReference>
<name>A0A1I3WVH0_HALDA</name>
<organism evidence="2 3">
    <name type="scientific">Halobacillus dabanensis</name>
    <dbReference type="NCBI Taxonomy" id="240302"/>
    <lineage>
        <taxon>Bacteria</taxon>
        <taxon>Bacillati</taxon>
        <taxon>Bacillota</taxon>
        <taxon>Bacilli</taxon>
        <taxon>Bacillales</taxon>
        <taxon>Bacillaceae</taxon>
        <taxon>Halobacillus</taxon>
    </lineage>
</organism>
<evidence type="ECO:0000313" key="2">
    <source>
        <dbReference type="EMBL" id="SFK11273.1"/>
    </source>
</evidence>
<dbReference type="OrthoDB" id="9798081at2"/>
<accession>A0A1I3WVH0</accession>
<dbReference type="InterPro" id="IPR000182">
    <property type="entry name" value="GNAT_dom"/>
</dbReference>